<gene>
    <name evidence="2" type="ORF">CEG18_14525</name>
</gene>
<evidence type="ECO:0000313" key="3">
    <source>
        <dbReference type="Proteomes" id="UP000198145"/>
    </source>
</evidence>
<dbReference type="Proteomes" id="UP000198145">
    <property type="component" value="Unassembled WGS sequence"/>
</dbReference>
<feature type="region of interest" description="Disordered" evidence="1">
    <location>
        <begin position="50"/>
        <end position="90"/>
    </location>
</feature>
<organism evidence="2 3">
    <name type="scientific">Pseudomonas nitroreducens</name>
    <dbReference type="NCBI Taxonomy" id="46680"/>
    <lineage>
        <taxon>Bacteria</taxon>
        <taxon>Pseudomonadati</taxon>
        <taxon>Pseudomonadota</taxon>
        <taxon>Gammaproteobacteria</taxon>
        <taxon>Pseudomonadales</taxon>
        <taxon>Pseudomonadaceae</taxon>
        <taxon>Pseudomonas</taxon>
    </lineage>
</organism>
<name>A0A2D0AF95_PSENT</name>
<dbReference type="RefSeq" id="WP_017516447.1">
    <property type="nucleotide sequence ID" value="NZ_CP189774.1"/>
</dbReference>
<evidence type="ECO:0000313" key="2">
    <source>
        <dbReference type="EMBL" id="OWP50744.1"/>
    </source>
</evidence>
<accession>A0A2D0AF95</accession>
<proteinExistence type="predicted"/>
<protein>
    <submittedName>
        <fullName evidence="2">Uncharacterized protein</fullName>
    </submittedName>
</protein>
<reference evidence="2 3" key="1">
    <citation type="submission" date="2017-06" db="EMBL/GenBank/DDBJ databases">
        <title>Draft genome of Pseudomonas nitroreducens DF05.</title>
        <authorList>
            <person name="Iyer R."/>
        </authorList>
    </citation>
    <scope>NUCLEOTIDE SEQUENCE [LARGE SCALE GENOMIC DNA]</scope>
    <source>
        <strain evidence="2 3">DF05</strain>
    </source>
</reference>
<sequence length="90" mass="10246">MNLDDDFDLSDFNFDDLTIDELSLVPMEPAAPPVAAMPAKAKATFQIDTRHGERRCSADRRQSIRFEDDRRKGDRRGSSISDPWAKTVDF</sequence>
<feature type="compositionally biased region" description="Basic and acidic residues" evidence="1">
    <location>
        <begin position="50"/>
        <end position="77"/>
    </location>
</feature>
<dbReference type="AlphaFoldDB" id="A0A2D0AF95"/>
<dbReference type="eggNOG" id="ENOG50317GT">
    <property type="taxonomic scope" value="Bacteria"/>
</dbReference>
<comment type="caution">
    <text evidence="2">The sequence shown here is derived from an EMBL/GenBank/DDBJ whole genome shotgun (WGS) entry which is preliminary data.</text>
</comment>
<dbReference type="EMBL" id="NJBA01000004">
    <property type="protein sequence ID" value="OWP50744.1"/>
    <property type="molecule type" value="Genomic_DNA"/>
</dbReference>
<evidence type="ECO:0000256" key="1">
    <source>
        <dbReference type="SAM" id="MobiDB-lite"/>
    </source>
</evidence>